<accession>X1IAR6</accession>
<evidence type="ECO:0000259" key="1">
    <source>
        <dbReference type="Pfam" id="PF25778"/>
    </source>
</evidence>
<feature type="domain" description="DUF7948" evidence="1">
    <location>
        <begin position="1"/>
        <end position="77"/>
    </location>
</feature>
<gene>
    <name evidence="2" type="ORF">S03H2_57201</name>
</gene>
<reference evidence="2" key="1">
    <citation type="journal article" date="2014" name="Front. Microbiol.">
        <title>High frequency of phylogenetically diverse reductive dehalogenase-homologous genes in deep subseafloor sedimentary metagenomes.</title>
        <authorList>
            <person name="Kawai M."/>
            <person name="Futagami T."/>
            <person name="Toyoda A."/>
            <person name="Takaki Y."/>
            <person name="Nishi S."/>
            <person name="Hori S."/>
            <person name="Arai W."/>
            <person name="Tsubouchi T."/>
            <person name="Morono Y."/>
            <person name="Uchiyama I."/>
            <person name="Ito T."/>
            <person name="Fujiyama A."/>
            <person name="Inagaki F."/>
            <person name="Takami H."/>
        </authorList>
    </citation>
    <scope>NUCLEOTIDE SEQUENCE</scope>
    <source>
        <strain evidence="2">Expedition CK06-06</strain>
    </source>
</reference>
<dbReference type="PANTHER" id="PTHR35580:SF1">
    <property type="entry name" value="PHYTASE-LIKE DOMAIN-CONTAINING PROTEIN"/>
    <property type="match status" value="1"/>
</dbReference>
<dbReference type="AlphaFoldDB" id="X1IAR6"/>
<name>X1IAR6_9ZZZZ</name>
<dbReference type="Pfam" id="PF25778">
    <property type="entry name" value="DUF7948"/>
    <property type="match status" value="1"/>
</dbReference>
<comment type="caution">
    <text evidence="2">The sequence shown here is derived from an EMBL/GenBank/DDBJ whole genome shotgun (WGS) entry which is preliminary data.</text>
</comment>
<dbReference type="InterPro" id="IPR010620">
    <property type="entry name" value="SBBP_repeat"/>
</dbReference>
<sequence>QIQVSYEGIDGLFIDAEGALHVQTALGELIDDAPYIYQLIDGEQVEVAGVFELVDGDTYTFDITAAYDPTRELVIDPDLSWSTYLGGSSDDRGWGIAADGAGDVYVTGETKSAGWASGGFDTSHDGDWDAFVARLSSAGGHLWSTYLGGSSNDFGFDVAADGAGGVYVTGETGSAGWASGGFDTSHNGHYDAFVARLSSAGGHLWSTYLGGSSPDGGYGIAADGAGGAYVTGFTRSPGWVSGGGDTSLNGD</sequence>
<proteinExistence type="predicted"/>
<protein>
    <recommendedName>
        <fullName evidence="1">DUF7948 domain-containing protein</fullName>
    </recommendedName>
</protein>
<evidence type="ECO:0000313" key="2">
    <source>
        <dbReference type="EMBL" id="GAH79476.1"/>
    </source>
</evidence>
<feature type="non-terminal residue" evidence="2">
    <location>
        <position position="251"/>
    </location>
</feature>
<feature type="non-terminal residue" evidence="2">
    <location>
        <position position="1"/>
    </location>
</feature>
<dbReference type="PANTHER" id="PTHR35580">
    <property type="entry name" value="CELL SURFACE GLYCOPROTEIN (S-LAYER PROTEIN)-LIKE PROTEIN"/>
    <property type="match status" value="1"/>
</dbReference>
<dbReference type="Pfam" id="PF06739">
    <property type="entry name" value="SBBP"/>
    <property type="match status" value="3"/>
</dbReference>
<dbReference type="InterPro" id="IPR052918">
    <property type="entry name" value="Motility_Chemotaxis_Reg"/>
</dbReference>
<organism evidence="2">
    <name type="scientific">marine sediment metagenome</name>
    <dbReference type="NCBI Taxonomy" id="412755"/>
    <lineage>
        <taxon>unclassified sequences</taxon>
        <taxon>metagenomes</taxon>
        <taxon>ecological metagenomes</taxon>
    </lineage>
</organism>
<dbReference type="InterPro" id="IPR057708">
    <property type="entry name" value="DUF7948"/>
</dbReference>
<dbReference type="EMBL" id="BARU01036654">
    <property type="protein sequence ID" value="GAH79476.1"/>
    <property type="molecule type" value="Genomic_DNA"/>
</dbReference>